<accession>A0A7W8TRH9</accession>
<dbReference type="Pfam" id="PF05402">
    <property type="entry name" value="PqqD"/>
    <property type="match status" value="1"/>
</dbReference>
<reference evidence="2 3" key="1">
    <citation type="submission" date="2020-08" db="EMBL/GenBank/DDBJ databases">
        <title>Sequencing the genomes of 1000 actinobacteria strains.</title>
        <authorList>
            <person name="Klenk H.-P."/>
        </authorList>
    </citation>
    <scope>NUCLEOTIDE SEQUENCE [LARGE SCALE GENOMIC DNA]</scope>
    <source>
        <strain evidence="2 3">DSM 105783</strain>
    </source>
</reference>
<evidence type="ECO:0000256" key="1">
    <source>
        <dbReference type="SAM" id="MobiDB-lite"/>
    </source>
</evidence>
<feature type="compositionally biased region" description="Polar residues" evidence="1">
    <location>
        <begin position="8"/>
        <end position="20"/>
    </location>
</feature>
<proteinExistence type="predicted"/>
<organism evidence="2 3">
    <name type="scientific">Neomicrococcus aestuarii</name>
    <dbReference type="NCBI Taxonomy" id="556325"/>
    <lineage>
        <taxon>Bacteria</taxon>
        <taxon>Bacillati</taxon>
        <taxon>Actinomycetota</taxon>
        <taxon>Actinomycetes</taxon>
        <taxon>Micrococcales</taxon>
        <taxon>Micrococcaceae</taxon>
        <taxon>Neomicrococcus</taxon>
    </lineage>
</organism>
<comment type="caution">
    <text evidence="2">The sequence shown here is derived from an EMBL/GenBank/DDBJ whole genome shotgun (WGS) entry which is preliminary data.</text>
</comment>
<name>A0A7W8TRH9_9MICC</name>
<dbReference type="InterPro" id="IPR008792">
    <property type="entry name" value="PQQD"/>
</dbReference>
<dbReference type="EMBL" id="JACHDR010000001">
    <property type="protein sequence ID" value="MBB5511433.1"/>
    <property type="molecule type" value="Genomic_DNA"/>
</dbReference>
<feature type="region of interest" description="Disordered" evidence="1">
    <location>
        <begin position="1"/>
        <end position="23"/>
    </location>
</feature>
<dbReference type="RefSeq" id="WP_183662944.1">
    <property type="nucleotide sequence ID" value="NZ_BAAARH010000009.1"/>
</dbReference>
<evidence type="ECO:0000313" key="3">
    <source>
        <dbReference type="Proteomes" id="UP000580797"/>
    </source>
</evidence>
<evidence type="ECO:0008006" key="4">
    <source>
        <dbReference type="Google" id="ProtNLM"/>
    </source>
</evidence>
<gene>
    <name evidence="2" type="ORF">HD598_000120</name>
</gene>
<sequence length="412" mass="44629">MPHEVTPDPTTLSVANSSPTNDDDAAHLVRLTTLRGAIDIAGLSPSETTLIFEAWSRCTPRLISAAEANSEPASDTLARNDNEDWNVFHERVVYRATAAAIASGQGSLLMFHGAALKDPESPKTFVLVAESGGGKTTATRTLGRSFEYLTDETVGIDADYSVFQFPKPLSILEGDLVRPKIQHGPDELELLAPSGPAHLSLVCLLHRDKDGQVAAPFAEHVNIVEAISLIAPQTSSLSRMDRGLVRLCQAIDRTGGVRRLHYSEASDLTRLMADLLHARPHATAVTAGLNGTRPEGHATSGAARERWVPAENLRPLDTPEARPVGLEYMRLNVDDAVYFDDGTLCVLMGEKFTMLNGVGPLVWELLESPMTLEDIVEEARDIENSPADVDRILSDALESLLANGIITRGDRY</sequence>
<evidence type="ECO:0000313" key="2">
    <source>
        <dbReference type="EMBL" id="MBB5511433.1"/>
    </source>
</evidence>
<dbReference type="Proteomes" id="UP000580797">
    <property type="component" value="Unassembled WGS sequence"/>
</dbReference>
<protein>
    <recommendedName>
        <fullName evidence="4">PqqD family protein</fullName>
    </recommendedName>
</protein>
<dbReference type="AlphaFoldDB" id="A0A7W8TRH9"/>